<accession>A0A2U8DNU3</accession>
<reference evidence="4" key="1">
    <citation type="submission" date="2017-04" db="EMBL/GenBank/DDBJ databases">
        <authorList>
            <person name="Song Y."/>
            <person name="Cho B.-K."/>
        </authorList>
    </citation>
    <scope>NUCLEOTIDE SEQUENCE [LARGE SCALE GENOMIC DNA]</scope>
    <source>
        <strain evidence="4">SL1</strain>
    </source>
</reference>
<dbReference type="OrthoDB" id="9804286at2"/>
<feature type="domain" description="THIF-type NAD/FAD binding fold" evidence="1">
    <location>
        <begin position="79"/>
        <end position="268"/>
    </location>
</feature>
<dbReference type="AlphaFoldDB" id="A0A2U8DNU3"/>
<dbReference type="GO" id="GO:0061503">
    <property type="term" value="F:tRNA threonylcarbamoyladenosine dehydratase"/>
    <property type="evidence" value="ECO:0007669"/>
    <property type="project" value="TreeGrafter"/>
</dbReference>
<dbReference type="GO" id="GO:0061504">
    <property type="term" value="P:cyclic threonylcarbamoyladenosine biosynthetic process"/>
    <property type="evidence" value="ECO:0007669"/>
    <property type="project" value="TreeGrafter"/>
</dbReference>
<evidence type="ECO:0000313" key="4">
    <source>
        <dbReference type="Proteomes" id="UP000244910"/>
    </source>
</evidence>
<dbReference type="KEGG" id="cdrk:B9W14_06305"/>
<dbReference type="RefSeq" id="WP_032077538.1">
    <property type="nucleotide sequence ID" value="NZ_CP020953.1"/>
</dbReference>
<dbReference type="Gene3D" id="3.40.50.720">
    <property type="entry name" value="NAD(P)-binding Rossmann-like Domain"/>
    <property type="match status" value="1"/>
</dbReference>
<evidence type="ECO:0000313" key="3">
    <source>
        <dbReference type="EMBL" id="AWI04121.1"/>
    </source>
</evidence>
<evidence type="ECO:0000259" key="2">
    <source>
        <dbReference type="Pfam" id="PF14453"/>
    </source>
</evidence>
<dbReference type="PANTHER" id="PTHR43267:SF3">
    <property type="entry name" value="THIF PROTEIN"/>
    <property type="match status" value="1"/>
</dbReference>
<sequence>MNIYVNGKNRTIKCCSLCSLRKELFSEVSNIIMIYNGFQTENDITLNDGDSVSFIEKGIMPSEDELEALMMARHTPFVHEKVKRARVAIAGLGGLGSNVAVALARTGIGHLHLVDFDIVEPSNLNRQAYKIRHLGMKKTEALKSEIEDINPYIKVSIDNIKVTEENAVFLFENDSIVCEAFDRAEYKAMLINTLLEKQSEIKLVSASGLAGYESSNFINTRKVFNNFYLCGDGKSNAEPGRGLMAPRVTICAGHQANMILRLILGIEEV</sequence>
<dbReference type="InterPro" id="IPR000594">
    <property type="entry name" value="ThiF_NAD_FAD-bd"/>
</dbReference>
<name>A0A2U8DNU3_9CLOT</name>
<dbReference type="NCBIfam" id="NF006395">
    <property type="entry name" value="PRK08644.1"/>
    <property type="match status" value="1"/>
</dbReference>
<dbReference type="PANTHER" id="PTHR43267">
    <property type="entry name" value="TRNA THREONYLCARBAMOYLADENOSINE DEHYDRATASE"/>
    <property type="match status" value="1"/>
</dbReference>
<feature type="domain" description="ThiS-like ubiquitin" evidence="2">
    <location>
        <begin position="1"/>
        <end position="58"/>
    </location>
</feature>
<dbReference type="SUPFAM" id="SSF69572">
    <property type="entry name" value="Activating enzymes of the ubiquitin-like proteins"/>
    <property type="match status" value="1"/>
</dbReference>
<gene>
    <name evidence="3" type="ORF">B9W14_06305</name>
</gene>
<dbReference type="InterPro" id="IPR045886">
    <property type="entry name" value="ThiF/MoeB/HesA"/>
</dbReference>
<dbReference type="Pfam" id="PF14453">
    <property type="entry name" value="ThiS-like"/>
    <property type="match status" value="1"/>
</dbReference>
<evidence type="ECO:0000259" key="1">
    <source>
        <dbReference type="Pfam" id="PF00899"/>
    </source>
</evidence>
<keyword evidence="4" id="KW-1185">Reference proteome</keyword>
<dbReference type="Pfam" id="PF00899">
    <property type="entry name" value="ThiF"/>
    <property type="match status" value="1"/>
</dbReference>
<organism evidence="3 4">
    <name type="scientific">Clostridium drakei</name>
    <dbReference type="NCBI Taxonomy" id="332101"/>
    <lineage>
        <taxon>Bacteria</taxon>
        <taxon>Bacillati</taxon>
        <taxon>Bacillota</taxon>
        <taxon>Clostridia</taxon>
        <taxon>Eubacteriales</taxon>
        <taxon>Clostridiaceae</taxon>
        <taxon>Clostridium</taxon>
    </lineage>
</organism>
<dbReference type="CDD" id="cd01487">
    <property type="entry name" value="E1_ThiF_like"/>
    <property type="match status" value="1"/>
</dbReference>
<dbReference type="Proteomes" id="UP000244910">
    <property type="component" value="Chromosome"/>
</dbReference>
<protein>
    <submittedName>
        <fullName evidence="3">Thiamine biosynthesis protein ThiF</fullName>
    </submittedName>
</protein>
<dbReference type="InterPro" id="IPR012729">
    <property type="entry name" value="ThiF_fam2"/>
</dbReference>
<dbReference type="NCBIfam" id="TIGR02354">
    <property type="entry name" value="thiF_fam2"/>
    <property type="match status" value="1"/>
</dbReference>
<dbReference type="EMBL" id="CP020953">
    <property type="protein sequence ID" value="AWI04121.1"/>
    <property type="molecule type" value="Genomic_DNA"/>
</dbReference>
<dbReference type="InterPro" id="IPR035985">
    <property type="entry name" value="Ubiquitin-activating_enz"/>
</dbReference>
<dbReference type="InterPro" id="IPR032726">
    <property type="entry name" value="ThiS-like_dom"/>
</dbReference>
<proteinExistence type="predicted"/>
<dbReference type="GO" id="GO:0008641">
    <property type="term" value="F:ubiquitin-like modifier activating enzyme activity"/>
    <property type="evidence" value="ECO:0007669"/>
    <property type="project" value="InterPro"/>
</dbReference>